<protein>
    <submittedName>
        <fullName evidence="1">Uncharacterized protein</fullName>
    </submittedName>
</protein>
<dbReference type="AlphaFoldDB" id="A0A9R1XBR8"/>
<comment type="caution">
    <text evidence="1">The sequence shown here is derived from an EMBL/GenBank/DDBJ whole genome shotgun (WGS) entry which is preliminary data.</text>
</comment>
<reference evidence="1 2" key="1">
    <citation type="journal article" date="2017" name="Nat. Commun.">
        <title>Genome assembly with in vitro proximity ligation data and whole-genome triplication in lettuce.</title>
        <authorList>
            <person name="Reyes-Chin-Wo S."/>
            <person name="Wang Z."/>
            <person name="Yang X."/>
            <person name="Kozik A."/>
            <person name="Arikit S."/>
            <person name="Song C."/>
            <person name="Xia L."/>
            <person name="Froenicke L."/>
            <person name="Lavelle D.O."/>
            <person name="Truco M.J."/>
            <person name="Xia R."/>
            <person name="Zhu S."/>
            <person name="Xu C."/>
            <person name="Xu H."/>
            <person name="Xu X."/>
            <person name="Cox K."/>
            <person name="Korf I."/>
            <person name="Meyers B.C."/>
            <person name="Michelmore R.W."/>
        </authorList>
    </citation>
    <scope>NUCLEOTIDE SEQUENCE [LARGE SCALE GENOMIC DNA]</scope>
    <source>
        <strain evidence="2">cv. Salinas</strain>
        <tissue evidence="1">Seedlings</tissue>
    </source>
</reference>
<proteinExistence type="predicted"/>
<sequence length="91" mass="10752">MKRSLKVDHNCARNFKFGSLVTYTWNGSHYTKEIVQSQKTSVKKLRVKVMTNFGIHLSMGQCRRAKKYELNLVEGSLVEHYCKLWLYDHEI</sequence>
<keyword evidence="2" id="KW-1185">Reference proteome</keyword>
<gene>
    <name evidence="1" type="ORF">LSAT_V11C500252620</name>
</gene>
<name>A0A9R1XBR8_LACSA</name>
<accession>A0A9R1XBR8</accession>
<dbReference type="PANTHER" id="PTHR31973:SF189">
    <property type="entry name" value="TRANSPOSASE, MUDR, PLANT, MULE TRANSPOSASE DOMAIN PROTEIN-RELATED"/>
    <property type="match status" value="1"/>
</dbReference>
<evidence type="ECO:0000313" key="2">
    <source>
        <dbReference type="Proteomes" id="UP000235145"/>
    </source>
</evidence>
<organism evidence="1 2">
    <name type="scientific">Lactuca sativa</name>
    <name type="common">Garden lettuce</name>
    <dbReference type="NCBI Taxonomy" id="4236"/>
    <lineage>
        <taxon>Eukaryota</taxon>
        <taxon>Viridiplantae</taxon>
        <taxon>Streptophyta</taxon>
        <taxon>Embryophyta</taxon>
        <taxon>Tracheophyta</taxon>
        <taxon>Spermatophyta</taxon>
        <taxon>Magnoliopsida</taxon>
        <taxon>eudicotyledons</taxon>
        <taxon>Gunneridae</taxon>
        <taxon>Pentapetalae</taxon>
        <taxon>asterids</taxon>
        <taxon>campanulids</taxon>
        <taxon>Asterales</taxon>
        <taxon>Asteraceae</taxon>
        <taxon>Cichorioideae</taxon>
        <taxon>Cichorieae</taxon>
        <taxon>Lactucinae</taxon>
        <taxon>Lactuca</taxon>
    </lineage>
</organism>
<evidence type="ECO:0000313" key="1">
    <source>
        <dbReference type="EMBL" id="KAJ0206856.1"/>
    </source>
</evidence>
<dbReference type="PANTHER" id="PTHR31973">
    <property type="entry name" value="POLYPROTEIN, PUTATIVE-RELATED"/>
    <property type="match status" value="1"/>
</dbReference>
<dbReference type="EMBL" id="NBSK02000005">
    <property type="protein sequence ID" value="KAJ0206856.1"/>
    <property type="molecule type" value="Genomic_DNA"/>
</dbReference>
<dbReference type="Proteomes" id="UP000235145">
    <property type="component" value="Unassembled WGS sequence"/>
</dbReference>